<evidence type="ECO:0000256" key="15">
    <source>
        <dbReference type="RuleBase" id="RU361169"/>
    </source>
</evidence>
<evidence type="ECO:0000256" key="5">
    <source>
        <dbReference type="ARBA" id="ARBA00022729"/>
    </source>
</evidence>
<dbReference type="InterPro" id="IPR012334">
    <property type="entry name" value="Pectin_lyas_fold"/>
</dbReference>
<proteinExistence type="inferred from homology"/>
<dbReference type="EMBL" id="JARVKF010000036">
    <property type="protein sequence ID" value="KAK9424479.1"/>
    <property type="molecule type" value="Genomic_DNA"/>
</dbReference>
<keyword evidence="11" id="KW-0961">Cell wall biogenesis/degradation</keyword>
<gene>
    <name evidence="17" type="ORF">SUNI508_13580</name>
</gene>
<comment type="caution">
    <text evidence="17">The sequence shown here is derived from an EMBL/GenBank/DDBJ whole genome shotgun (WGS) entry which is preliminary data.</text>
</comment>
<dbReference type="InterPro" id="IPR006626">
    <property type="entry name" value="PbH1"/>
</dbReference>
<dbReference type="Gene3D" id="2.160.20.10">
    <property type="entry name" value="Single-stranded right-handed beta-helix, Pectin lyase-like"/>
    <property type="match status" value="1"/>
</dbReference>
<evidence type="ECO:0000256" key="16">
    <source>
        <dbReference type="SAM" id="MobiDB-lite"/>
    </source>
</evidence>
<feature type="region of interest" description="Disordered" evidence="16">
    <location>
        <begin position="52"/>
        <end position="73"/>
    </location>
</feature>
<keyword evidence="6" id="KW-0677">Repeat</keyword>
<dbReference type="SMART" id="SM00710">
    <property type="entry name" value="PbH1"/>
    <property type="match status" value="7"/>
</dbReference>
<evidence type="ECO:0000256" key="7">
    <source>
        <dbReference type="ARBA" id="ARBA00022801"/>
    </source>
</evidence>
<comment type="function">
    <text evidence="13">Involved in maceration and soft-rotting of plant tissue. Hydrolyzes the 1,4-alpha glycosidic bonds of de-esterified pectate in the smooth region of the plant cell wall.</text>
</comment>
<dbReference type="InterPro" id="IPR011050">
    <property type="entry name" value="Pectin_lyase_fold/virulence"/>
</dbReference>
<comment type="similarity">
    <text evidence="2 15">Belongs to the glycosyl hydrolase 28 family.</text>
</comment>
<evidence type="ECO:0000313" key="17">
    <source>
        <dbReference type="EMBL" id="KAK9424479.1"/>
    </source>
</evidence>
<evidence type="ECO:0000256" key="11">
    <source>
        <dbReference type="ARBA" id="ARBA00023316"/>
    </source>
</evidence>
<evidence type="ECO:0000256" key="1">
    <source>
        <dbReference type="ARBA" id="ARBA00004613"/>
    </source>
</evidence>
<dbReference type="PANTHER" id="PTHR31884">
    <property type="entry name" value="POLYGALACTURONASE"/>
    <property type="match status" value="1"/>
</dbReference>
<protein>
    <recommendedName>
        <fullName evidence="3">endo-polygalacturonase</fullName>
        <ecNumber evidence="3">3.2.1.15</ecNumber>
    </recommendedName>
</protein>
<evidence type="ECO:0000256" key="4">
    <source>
        <dbReference type="ARBA" id="ARBA00022525"/>
    </source>
</evidence>
<dbReference type="PANTHER" id="PTHR31884:SF9">
    <property type="entry name" value="ENDOPOLYGALACTURONASE D-RELATED"/>
    <property type="match status" value="1"/>
</dbReference>
<dbReference type="Pfam" id="PF00295">
    <property type="entry name" value="Glyco_hydro_28"/>
    <property type="match status" value="1"/>
</dbReference>
<evidence type="ECO:0000256" key="13">
    <source>
        <dbReference type="ARBA" id="ARBA00037707"/>
    </source>
</evidence>
<dbReference type="InterPro" id="IPR050434">
    <property type="entry name" value="Glycosyl_hydrlase_28"/>
</dbReference>
<keyword evidence="4" id="KW-0964">Secreted</keyword>
<dbReference type="InterPro" id="IPR000743">
    <property type="entry name" value="Glyco_hydro_28"/>
</dbReference>
<evidence type="ECO:0000313" key="18">
    <source>
        <dbReference type="Proteomes" id="UP001408356"/>
    </source>
</evidence>
<keyword evidence="10 15" id="KW-0326">Glycosidase</keyword>
<evidence type="ECO:0000256" key="14">
    <source>
        <dbReference type="PROSITE-ProRule" id="PRU10052"/>
    </source>
</evidence>
<accession>A0ABR2VCA6</accession>
<dbReference type="SUPFAM" id="SSF51126">
    <property type="entry name" value="Pectin lyase-like"/>
    <property type="match status" value="1"/>
</dbReference>
<keyword evidence="7 15" id="KW-0378">Hydrolase</keyword>
<evidence type="ECO:0000256" key="6">
    <source>
        <dbReference type="ARBA" id="ARBA00022737"/>
    </source>
</evidence>
<evidence type="ECO:0000256" key="2">
    <source>
        <dbReference type="ARBA" id="ARBA00008834"/>
    </source>
</evidence>
<comment type="catalytic activity">
    <reaction evidence="12">
        <text>(1,4-alpha-D-galacturonosyl)n+m + H2O = (1,4-alpha-D-galacturonosyl)n + (1,4-alpha-D-galacturonosyl)m.</text>
        <dbReference type="EC" id="3.2.1.15"/>
    </reaction>
</comment>
<sequence>MLSAHLQVIHNRAHNLYHAAPRQFDLDRNADAIRRRDWRKYCWLTQLAPAPSWRPEASGSGETGGRYRESGKPYDSGATWVTANISRGASPKHDEMQPVQNVARDQIRRYGLLPRTSWAFLAPLKSASKSTQALSSYKDARLGDFLLASRGSIPSSPSRYARTPKDSITATHSLAALPAAARAATPCRSVNDTAPATCTVTSYSAIASAVASCTDIVLENIFAPANSSIDLTSLQNGTTVTFAGNTTFGTTADHDFIPIKVSGSDLTITGAEGHVIEGNGAAYWDGLGSNGGSSKPNWFLKLSNVYESSVTNLHIVNWPVHNIQITGSSGVTIDGLNMDNSAGFEPNDISDGLAAAHNSDGFGVSTSDNVSILNTRVINQDDCVAVTSGTNVVVDNVYCNGGHGLSIGSIGGKSDNTVDGVIFSNSVLVDSSNGCRIKSNSNTTGEVYNITYKNITMSGITDYGIDVQQDYLNGGPTGEPTNGVLIANISFIDVTGTVSGDDAYNYYVLCGDGSCTNFSYENVEITGGNQTCNYPTSGCPS</sequence>
<keyword evidence="18" id="KW-1185">Reference proteome</keyword>
<dbReference type="EC" id="3.2.1.15" evidence="3"/>
<evidence type="ECO:0000256" key="9">
    <source>
        <dbReference type="ARBA" id="ARBA00023180"/>
    </source>
</evidence>
<feature type="active site" evidence="14">
    <location>
        <position position="403"/>
    </location>
</feature>
<dbReference type="PROSITE" id="PS00502">
    <property type="entry name" value="POLYGALACTURONASE"/>
    <property type="match status" value="1"/>
</dbReference>
<evidence type="ECO:0000256" key="12">
    <source>
        <dbReference type="ARBA" id="ARBA00034074"/>
    </source>
</evidence>
<keyword evidence="9" id="KW-0325">Glycoprotein</keyword>
<keyword evidence="5" id="KW-0732">Signal</keyword>
<evidence type="ECO:0000256" key="3">
    <source>
        <dbReference type="ARBA" id="ARBA00012736"/>
    </source>
</evidence>
<reference evidence="17 18" key="1">
    <citation type="journal article" date="2024" name="J. Plant Pathol.">
        <title>Sequence and assembly of the genome of Seiridium unicorne, isolate CBS 538.82, causal agent of cypress canker disease.</title>
        <authorList>
            <person name="Scali E."/>
            <person name="Rocca G.D."/>
            <person name="Danti R."/>
            <person name="Garbelotto M."/>
            <person name="Barberini S."/>
            <person name="Baroncelli R."/>
            <person name="Emiliani G."/>
        </authorList>
    </citation>
    <scope>NUCLEOTIDE SEQUENCE [LARGE SCALE GENOMIC DNA]</scope>
    <source>
        <strain evidence="17 18">BM-138-508</strain>
    </source>
</reference>
<comment type="subcellular location">
    <subcellularLocation>
        <location evidence="1">Secreted</location>
    </subcellularLocation>
</comment>
<evidence type="ECO:0000256" key="10">
    <source>
        <dbReference type="ARBA" id="ARBA00023295"/>
    </source>
</evidence>
<dbReference type="GO" id="GO:0016787">
    <property type="term" value="F:hydrolase activity"/>
    <property type="evidence" value="ECO:0007669"/>
    <property type="project" value="UniProtKB-KW"/>
</dbReference>
<name>A0ABR2VCA6_9PEZI</name>
<dbReference type="Proteomes" id="UP001408356">
    <property type="component" value="Unassembled WGS sequence"/>
</dbReference>
<evidence type="ECO:0000256" key="8">
    <source>
        <dbReference type="ARBA" id="ARBA00023157"/>
    </source>
</evidence>
<organism evidence="17 18">
    <name type="scientific">Seiridium unicorne</name>
    <dbReference type="NCBI Taxonomy" id="138068"/>
    <lineage>
        <taxon>Eukaryota</taxon>
        <taxon>Fungi</taxon>
        <taxon>Dikarya</taxon>
        <taxon>Ascomycota</taxon>
        <taxon>Pezizomycotina</taxon>
        <taxon>Sordariomycetes</taxon>
        <taxon>Xylariomycetidae</taxon>
        <taxon>Amphisphaeriales</taxon>
        <taxon>Sporocadaceae</taxon>
        <taxon>Seiridium</taxon>
    </lineage>
</organism>
<keyword evidence="8" id="KW-1015">Disulfide bond</keyword>